<dbReference type="OMA" id="MQFNQID"/>
<dbReference type="InterPro" id="IPR026906">
    <property type="entry name" value="LRR_5"/>
</dbReference>
<dbReference type="PROSITE" id="PS51450">
    <property type="entry name" value="LRR"/>
    <property type="match status" value="2"/>
</dbReference>
<dbReference type="Pfam" id="PF13306">
    <property type="entry name" value="LRR_5"/>
    <property type="match status" value="2"/>
</dbReference>
<protein>
    <submittedName>
        <fullName evidence="3">Uncharacterized protein</fullName>
    </submittedName>
</protein>
<sequence length="553" mass="63052">MIASLSFISIPERPFRDMSSVVILSFSDNELDEIPKHALSHFPNVSTLDFAKGKINFISRDDFKKNQDLRHLILVNNNISRIDCDAFPNKLRQIHLAHNRINSLNGTLKELESLESLFVNNNNISSLEGELPNSPFLRFILAQHNELEKVPKLATYPEMLAFNQIESINSDEFKDCRSLEDIDISNNNLKSTNGSMKSVMELRISNYSYNKIKAFNLDEIKGLKFLKTLDLSHNEIEYLYQEDYSEIHDKFHFTFEFHLEYNNLKSLNSAFKGINSLRSIILTHNKLEILSSEDFSGLPNLETLDVSHNVIVTLEQLAMTFLPNMKTLRASDNNITSLDKDFHNMPTLCQAHLNNNQITSVSYELVSNTQCTNLGVAGKLEVWLENNPIMCDSNTYTELCSQLARRNSRLRGKSQCYENDMEVCLDDPIDIINVENSNSYKIHHIPIMKAGGTPSTTKQRIATLTPTPQTIANPNQMMATIQTMYAQAMTKPLIIDTNNNNNNIIFNNNTLWKPEVITQPTPLPEPTILTVQDPMMSKRNTKEDNNDIKLDSL</sequence>
<evidence type="ECO:0000313" key="3">
    <source>
        <dbReference type="EnsemblMetazoa" id="MESCA004273-PA"/>
    </source>
</evidence>
<proteinExistence type="predicted"/>
<dbReference type="PRINTS" id="PR00019">
    <property type="entry name" value="LEURICHRPT"/>
</dbReference>
<dbReference type="SMART" id="SM00369">
    <property type="entry name" value="LRR_TYP"/>
    <property type="match status" value="8"/>
</dbReference>
<dbReference type="PANTHER" id="PTHR24366">
    <property type="entry name" value="IG(IMMUNOGLOBULIN) AND LRR(LEUCINE RICH REPEAT) DOMAINS"/>
    <property type="match status" value="1"/>
</dbReference>
<name>T1GL78_MEGSC</name>
<dbReference type="InterPro" id="IPR032675">
    <property type="entry name" value="LRR_dom_sf"/>
</dbReference>
<accession>T1GL78</accession>
<keyword evidence="2" id="KW-0677">Repeat</keyword>
<dbReference type="STRING" id="36166.T1GL78"/>
<dbReference type="AlphaFoldDB" id="T1GL78"/>
<dbReference type="SMART" id="SM00364">
    <property type="entry name" value="LRR_BAC"/>
    <property type="match status" value="5"/>
</dbReference>
<dbReference type="HOGENOM" id="CLU_492847_0_0_1"/>
<keyword evidence="1" id="KW-0433">Leucine-rich repeat</keyword>
<evidence type="ECO:0000256" key="2">
    <source>
        <dbReference type="ARBA" id="ARBA00022737"/>
    </source>
</evidence>
<dbReference type="PANTHER" id="PTHR24366:SF96">
    <property type="entry name" value="LEUCINE RICH REPEAT CONTAINING 53"/>
    <property type="match status" value="1"/>
</dbReference>
<dbReference type="EMBL" id="CAQQ02000129">
    <property type="status" value="NOT_ANNOTATED_CDS"/>
    <property type="molecule type" value="Genomic_DNA"/>
</dbReference>
<evidence type="ECO:0000256" key="1">
    <source>
        <dbReference type="ARBA" id="ARBA00022614"/>
    </source>
</evidence>
<evidence type="ECO:0000313" key="4">
    <source>
        <dbReference type="Proteomes" id="UP000015102"/>
    </source>
</evidence>
<keyword evidence="4" id="KW-1185">Reference proteome</keyword>
<reference evidence="4" key="1">
    <citation type="submission" date="2013-02" db="EMBL/GenBank/DDBJ databases">
        <authorList>
            <person name="Hughes D."/>
        </authorList>
    </citation>
    <scope>NUCLEOTIDE SEQUENCE</scope>
    <source>
        <strain>Durham</strain>
        <strain evidence="4">NC isolate 2 -- Noor lab</strain>
    </source>
</reference>
<dbReference type="InterPro" id="IPR003591">
    <property type="entry name" value="Leu-rich_rpt_typical-subtyp"/>
</dbReference>
<dbReference type="Proteomes" id="UP000015102">
    <property type="component" value="Unassembled WGS sequence"/>
</dbReference>
<dbReference type="Gene3D" id="3.80.10.10">
    <property type="entry name" value="Ribonuclease Inhibitor"/>
    <property type="match status" value="2"/>
</dbReference>
<dbReference type="EnsemblMetazoa" id="MESCA004273-RA">
    <property type="protein sequence ID" value="MESCA004273-PA"/>
    <property type="gene ID" value="MESCA004273"/>
</dbReference>
<dbReference type="InterPro" id="IPR001611">
    <property type="entry name" value="Leu-rich_rpt"/>
</dbReference>
<dbReference type="Pfam" id="PF13855">
    <property type="entry name" value="LRR_8"/>
    <property type="match status" value="1"/>
</dbReference>
<organism evidence="3 4">
    <name type="scientific">Megaselia scalaris</name>
    <name type="common">Humpbacked fly</name>
    <name type="synonym">Phora scalaris</name>
    <dbReference type="NCBI Taxonomy" id="36166"/>
    <lineage>
        <taxon>Eukaryota</taxon>
        <taxon>Metazoa</taxon>
        <taxon>Ecdysozoa</taxon>
        <taxon>Arthropoda</taxon>
        <taxon>Hexapoda</taxon>
        <taxon>Insecta</taxon>
        <taxon>Pterygota</taxon>
        <taxon>Neoptera</taxon>
        <taxon>Endopterygota</taxon>
        <taxon>Diptera</taxon>
        <taxon>Brachycera</taxon>
        <taxon>Muscomorpha</taxon>
        <taxon>Platypezoidea</taxon>
        <taxon>Phoridae</taxon>
        <taxon>Megaseliini</taxon>
        <taxon>Megaselia</taxon>
    </lineage>
</organism>
<dbReference type="SUPFAM" id="SSF52058">
    <property type="entry name" value="L domain-like"/>
    <property type="match status" value="1"/>
</dbReference>
<reference evidence="3" key="2">
    <citation type="submission" date="2015-06" db="UniProtKB">
        <authorList>
            <consortium name="EnsemblMetazoa"/>
        </authorList>
    </citation>
    <scope>IDENTIFICATION</scope>
</reference>